<keyword evidence="6 11" id="KW-0547">Nucleotide-binding</keyword>
<keyword evidence="7 11" id="KW-0418">Kinase</keyword>
<evidence type="ECO:0000256" key="8">
    <source>
        <dbReference type="ARBA" id="ARBA00022840"/>
    </source>
</evidence>
<evidence type="ECO:0000256" key="1">
    <source>
        <dbReference type="ARBA" id="ARBA00004842"/>
    </source>
</evidence>
<evidence type="ECO:0000256" key="7">
    <source>
        <dbReference type="ARBA" id="ARBA00022777"/>
    </source>
</evidence>
<comment type="subcellular location">
    <subcellularLocation>
        <location evidence="11">Cytoplasm</location>
    </subcellularLocation>
</comment>
<evidence type="ECO:0000313" key="13">
    <source>
        <dbReference type="Proteomes" id="UP000092573"/>
    </source>
</evidence>
<keyword evidence="11" id="KW-0963">Cytoplasm</keyword>
<comment type="pathway">
    <text evidence="1 11">Metabolic intermediate biosynthesis; chorismate biosynthesis; chorismate from D-erythrose 4-phosphate and phosphoenolpyruvate: step 5/7.</text>
</comment>
<keyword evidence="11" id="KW-0479">Metal-binding</keyword>
<sequence>MLTAEGRCVILPEQENWILIGMMGTGKSTVAELLAHKTGKRLVDLDAEIVKAAGCPIPEIFERQGEAVFRELESVVLARLLEDKPLILATGGGAVLNPDNCRLMLDKGWVVALKADADTILKRVGEDSNRPLLAGGAKERILRLLEERKKAYDFAHCTVDTSALEPEQVAAHILMLQRV</sequence>
<keyword evidence="11" id="KW-0460">Magnesium</keyword>
<evidence type="ECO:0000256" key="6">
    <source>
        <dbReference type="ARBA" id="ARBA00022741"/>
    </source>
</evidence>
<dbReference type="InterPro" id="IPR023000">
    <property type="entry name" value="Shikimate_kinase_CS"/>
</dbReference>
<dbReference type="SUPFAM" id="SSF52540">
    <property type="entry name" value="P-loop containing nucleoside triphosphate hydrolases"/>
    <property type="match status" value="1"/>
</dbReference>
<dbReference type="InterPro" id="IPR000623">
    <property type="entry name" value="Shikimate_kinase/TSH1"/>
</dbReference>
<dbReference type="InterPro" id="IPR027417">
    <property type="entry name" value="P-loop_NTPase"/>
</dbReference>
<dbReference type="RefSeq" id="WP_068696293.1">
    <property type="nucleotide sequence ID" value="NZ_CP014167.1"/>
</dbReference>
<feature type="binding site" evidence="11">
    <location>
        <position position="130"/>
    </location>
    <ligand>
        <name>ATP</name>
        <dbReference type="ChEBI" id="CHEBI:30616"/>
    </ligand>
</feature>
<dbReference type="HAMAP" id="MF_00109">
    <property type="entry name" value="Shikimate_kinase"/>
    <property type="match status" value="1"/>
</dbReference>
<protein>
    <recommendedName>
        <fullName evidence="3 11">Shikimate kinase</fullName>
        <shortName evidence="11">SK</shortName>
        <ecNumber evidence="3 11">2.7.1.71</ecNumber>
    </recommendedName>
</protein>
<name>A0A1B1N0T4_9BACL</name>
<evidence type="ECO:0000313" key="12">
    <source>
        <dbReference type="EMBL" id="ANS75033.1"/>
    </source>
</evidence>
<dbReference type="PROSITE" id="PS01128">
    <property type="entry name" value="SHIKIMATE_KINASE"/>
    <property type="match status" value="1"/>
</dbReference>
<keyword evidence="13" id="KW-1185">Reference proteome</keyword>
<proteinExistence type="inferred from homology"/>
<feature type="binding site" evidence="11">
    <location>
        <begin position="24"/>
        <end position="29"/>
    </location>
    <ligand>
        <name>ATP</name>
        <dbReference type="ChEBI" id="CHEBI:30616"/>
    </ligand>
</feature>
<dbReference type="PANTHER" id="PTHR21087:SF16">
    <property type="entry name" value="SHIKIMATE KINASE 1, CHLOROPLASTIC"/>
    <property type="match status" value="1"/>
</dbReference>
<dbReference type="Pfam" id="PF01202">
    <property type="entry name" value="SKI"/>
    <property type="match status" value="1"/>
</dbReference>
<dbReference type="GO" id="GO:0008652">
    <property type="term" value="P:amino acid biosynthetic process"/>
    <property type="evidence" value="ECO:0007669"/>
    <property type="project" value="UniProtKB-KW"/>
</dbReference>
<comment type="caution">
    <text evidence="11">Lacks conserved residue(s) required for the propagation of feature annotation.</text>
</comment>
<evidence type="ECO:0000256" key="4">
    <source>
        <dbReference type="ARBA" id="ARBA00022605"/>
    </source>
</evidence>
<dbReference type="EC" id="2.7.1.71" evidence="3 11"/>
<dbReference type="AlphaFoldDB" id="A0A1B1N0T4"/>
<evidence type="ECO:0000256" key="11">
    <source>
        <dbReference type="HAMAP-Rule" id="MF_00109"/>
    </source>
</evidence>
<dbReference type="CDD" id="cd00464">
    <property type="entry name" value="SK"/>
    <property type="match status" value="1"/>
</dbReference>
<comment type="similarity">
    <text evidence="2 11">Belongs to the shikimate kinase family.</text>
</comment>
<feature type="binding site" evidence="11">
    <location>
        <position position="148"/>
    </location>
    <ligand>
        <name>substrate</name>
    </ligand>
</feature>
<dbReference type="GO" id="GO:0005524">
    <property type="term" value="F:ATP binding"/>
    <property type="evidence" value="ECO:0007669"/>
    <property type="project" value="UniProtKB-UniRule"/>
</dbReference>
<dbReference type="GO" id="GO:0009073">
    <property type="term" value="P:aromatic amino acid family biosynthetic process"/>
    <property type="evidence" value="ECO:0007669"/>
    <property type="project" value="UniProtKB-KW"/>
</dbReference>
<evidence type="ECO:0000256" key="9">
    <source>
        <dbReference type="ARBA" id="ARBA00023141"/>
    </source>
</evidence>
<evidence type="ECO:0000256" key="3">
    <source>
        <dbReference type="ARBA" id="ARBA00012154"/>
    </source>
</evidence>
<evidence type="ECO:0000256" key="10">
    <source>
        <dbReference type="ARBA" id="ARBA00048567"/>
    </source>
</evidence>
<dbReference type="GO" id="GO:0000287">
    <property type="term" value="F:magnesium ion binding"/>
    <property type="evidence" value="ECO:0007669"/>
    <property type="project" value="UniProtKB-UniRule"/>
</dbReference>
<keyword evidence="5 11" id="KW-0808">Transferase</keyword>
<dbReference type="Gene3D" id="3.40.50.300">
    <property type="entry name" value="P-loop containing nucleotide triphosphate hydrolases"/>
    <property type="match status" value="1"/>
</dbReference>
<keyword evidence="4 11" id="KW-0028">Amino-acid biosynthesis</keyword>
<dbReference type="InterPro" id="IPR031322">
    <property type="entry name" value="Shikimate/glucono_kinase"/>
</dbReference>
<comment type="catalytic activity">
    <reaction evidence="10 11">
        <text>shikimate + ATP = 3-phosphoshikimate + ADP + H(+)</text>
        <dbReference type="Rhea" id="RHEA:13121"/>
        <dbReference type="ChEBI" id="CHEBI:15378"/>
        <dbReference type="ChEBI" id="CHEBI:30616"/>
        <dbReference type="ChEBI" id="CHEBI:36208"/>
        <dbReference type="ChEBI" id="CHEBI:145989"/>
        <dbReference type="ChEBI" id="CHEBI:456216"/>
        <dbReference type="EC" id="2.7.1.71"/>
    </reaction>
</comment>
<accession>A0A1B1N0T4</accession>
<feature type="binding site" evidence="11">
    <location>
        <position position="28"/>
    </location>
    <ligand>
        <name>Mg(2+)</name>
        <dbReference type="ChEBI" id="CHEBI:18420"/>
    </ligand>
</feature>
<feature type="binding site" evidence="11">
    <location>
        <position position="70"/>
    </location>
    <ligand>
        <name>substrate</name>
    </ligand>
</feature>
<evidence type="ECO:0000256" key="5">
    <source>
        <dbReference type="ARBA" id="ARBA00022679"/>
    </source>
</evidence>
<dbReference type="UniPathway" id="UPA00053">
    <property type="reaction ID" value="UER00088"/>
</dbReference>
<keyword evidence="8 11" id="KW-0067">ATP-binding</keyword>
<keyword evidence="9 11" id="KW-0057">Aromatic amino acid biosynthesis</keyword>
<organism evidence="12 13">
    <name type="scientific">Paenibacillus yonginensis</name>
    <dbReference type="NCBI Taxonomy" id="1462996"/>
    <lineage>
        <taxon>Bacteria</taxon>
        <taxon>Bacillati</taxon>
        <taxon>Bacillota</taxon>
        <taxon>Bacilli</taxon>
        <taxon>Bacillales</taxon>
        <taxon>Paenibacillaceae</taxon>
        <taxon>Paenibacillus</taxon>
    </lineage>
</organism>
<dbReference type="GO" id="GO:0009423">
    <property type="term" value="P:chorismate biosynthetic process"/>
    <property type="evidence" value="ECO:0007669"/>
    <property type="project" value="UniProtKB-UniRule"/>
</dbReference>
<evidence type="ECO:0000256" key="2">
    <source>
        <dbReference type="ARBA" id="ARBA00006997"/>
    </source>
</evidence>
<gene>
    <name evidence="11" type="primary">aroK</name>
    <name evidence="12" type="ORF">AWM70_10810</name>
</gene>
<comment type="subunit">
    <text evidence="11">Monomer.</text>
</comment>
<feature type="binding site" evidence="11">
    <location>
        <position position="92"/>
    </location>
    <ligand>
        <name>substrate</name>
    </ligand>
</feature>
<dbReference type="Proteomes" id="UP000092573">
    <property type="component" value="Chromosome"/>
</dbReference>
<dbReference type="KEGG" id="pyg:AWM70_10810"/>
<dbReference type="PRINTS" id="PR01100">
    <property type="entry name" value="SHIKIMTKNASE"/>
</dbReference>
<dbReference type="EMBL" id="CP014167">
    <property type="protein sequence ID" value="ANS75033.1"/>
    <property type="molecule type" value="Genomic_DNA"/>
</dbReference>
<dbReference type="STRING" id="1462996.AWM70_10810"/>
<feature type="binding site" evidence="11">
    <location>
        <position position="46"/>
    </location>
    <ligand>
        <name>substrate</name>
    </ligand>
</feature>
<dbReference type="PANTHER" id="PTHR21087">
    <property type="entry name" value="SHIKIMATE KINASE"/>
    <property type="match status" value="1"/>
</dbReference>
<comment type="cofactor">
    <cofactor evidence="11">
        <name>Mg(2+)</name>
        <dbReference type="ChEBI" id="CHEBI:18420"/>
    </cofactor>
    <text evidence="11">Binds 1 Mg(2+) ion per subunit.</text>
</comment>
<dbReference type="GO" id="GO:0005829">
    <property type="term" value="C:cytosol"/>
    <property type="evidence" value="ECO:0007669"/>
    <property type="project" value="TreeGrafter"/>
</dbReference>
<reference evidence="12 13" key="1">
    <citation type="submission" date="2016-01" db="EMBL/GenBank/DDBJ databases">
        <title>Complete Genome Sequence of Paenibacillus yonginensis DCY84, a novel Plant Growth-Promoting Bacteria with Elicitation of Induced Systemic Resistance.</title>
        <authorList>
            <person name="Kim Y.J."/>
            <person name="Yang D.C."/>
            <person name="Sukweenadhi J."/>
        </authorList>
    </citation>
    <scope>NUCLEOTIDE SEQUENCE [LARGE SCALE GENOMIC DNA]</scope>
    <source>
        <strain evidence="12 13">DCY84</strain>
    </source>
</reference>
<dbReference type="GO" id="GO:0004765">
    <property type="term" value="F:shikimate kinase activity"/>
    <property type="evidence" value="ECO:0007669"/>
    <property type="project" value="UniProtKB-UniRule"/>
</dbReference>
<dbReference type="OrthoDB" id="9800332at2"/>
<comment type="function">
    <text evidence="11">Catalyzes the specific phosphorylation of the 3-hydroxyl group of shikimic acid using ATP as a cosubstrate.</text>
</comment>